<dbReference type="SMART" id="SM00702">
    <property type="entry name" value="P4Hc"/>
    <property type="match status" value="1"/>
</dbReference>
<evidence type="ECO:0000256" key="7">
    <source>
        <dbReference type="ARBA" id="ARBA00022737"/>
    </source>
</evidence>
<evidence type="ECO:0000256" key="11">
    <source>
        <dbReference type="ARBA" id="ARBA00022964"/>
    </source>
</evidence>
<evidence type="ECO:0000313" key="19">
    <source>
        <dbReference type="Proteomes" id="UP000694565"/>
    </source>
</evidence>
<dbReference type="Ensembl" id="ENSCLMT00005041897.1">
    <property type="protein sequence ID" value="ENSCLMP00005040394.1"/>
    <property type="gene ID" value="ENSCLMG00005019021.1"/>
</dbReference>
<keyword evidence="5" id="KW-0479">Metal-binding</keyword>
<evidence type="ECO:0000256" key="13">
    <source>
        <dbReference type="ARBA" id="ARBA00023004"/>
    </source>
</evidence>
<accession>A0A8C3ABQ3</accession>
<feature type="compositionally biased region" description="Basic and acidic residues" evidence="15">
    <location>
        <begin position="721"/>
        <end position="737"/>
    </location>
</feature>
<evidence type="ECO:0000256" key="14">
    <source>
        <dbReference type="ARBA" id="ARBA00023180"/>
    </source>
</evidence>
<keyword evidence="13" id="KW-0408">Iron</keyword>
<dbReference type="FunFam" id="2.60.120.620:FF:000003">
    <property type="entry name" value="Prolyl 3-hydroxylase 2"/>
    <property type="match status" value="1"/>
</dbReference>
<dbReference type="GO" id="GO:0032963">
    <property type="term" value="P:collagen metabolic process"/>
    <property type="evidence" value="ECO:0007669"/>
    <property type="project" value="InterPro"/>
</dbReference>
<keyword evidence="12" id="KW-0560">Oxidoreductase</keyword>
<keyword evidence="19" id="KW-1185">Reference proteome</keyword>
<dbReference type="InterPro" id="IPR005123">
    <property type="entry name" value="Oxoglu/Fe-dep_dioxygenase_dom"/>
</dbReference>
<sequence length="834" mass="93139">MELRYALLFLSLLAPSCAAHILEPYDFLFDTAVEAYYKGEWLTVILNMEKALRNKATVRSVKAQCRLSCANQTAFGDRPSGMDAPLPGAGSVEDLGFFQKILKRADCVNSCETDKLGTRTLHEVTEDVALEFKKRTPYNYLQVAYFKINMLDKAVAAAHTFFLANPDHMEMKQNLDYYRMMAGVQPEDFKDLEAKPHMAEFLQGKSYYSDDSFGLAANHFEVAVDEYFTADKECKAMCEGAYNYDGYNYMEYSADLFQTMTDHYMQVLNCKQHCAVELASTAGKDKPFEDFLPSHFNYLQFSYYNSEKYEQAIECTKTFLLFHPGDEVMNQNLAYYSAVLGEDKARDIAARQVVKLHIQQSILEKELLYFGYEAFGITFVDPVSEQVIPYRSLFAYLMQRETTARITEEIGNLMKEIETLVEEKKKDSSDMAMVIAPQEGGALLHDDIKVTMTANQLNGSQRVLLDGVISEDECRELHSLSNAAALKGDGYSGRPSPHSPSEMFQGVTVLKAVKLGQEGMVPLKSARLFFDLSEKVKKVVESYFRLDAPLYFSYSHLVCRSAIDEKQKDREDLSHPVHVDNCLLVSELNECIKEPPAYTHRDFSAILYLNNDFEGGEFIFTELDAKTVTAEVRPQCGRVIGFGAGQENPHGVRSVTKGQRCAVALWFTLDPAHEEKERIQAQDMLKMFSTPVNAEFIQKEASAPSEPKPTAVEPPAQADPGKADKQDDKPAEQKLEAPVDAQVDGPADPAKDEAEVKPVVKTKAGAKAKDTPKAKAKTADKVKPAAKKDGKQTVKTPAKQAIKKTVQVSAKKDSKRAKAAGTSASDSENDKEEL</sequence>
<evidence type="ECO:0000256" key="9">
    <source>
        <dbReference type="ARBA" id="ARBA00022824"/>
    </source>
</evidence>
<reference evidence="18" key="1">
    <citation type="submission" date="2025-08" db="UniProtKB">
        <authorList>
            <consortium name="Ensembl"/>
        </authorList>
    </citation>
    <scope>IDENTIFICATION</scope>
</reference>
<dbReference type="GO" id="GO:0019797">
    <property type="term" value="F:procollagen-proline 3-dioxygenase activity"/>
    <property type="evidence" value="ECO:0007669"/>
    <property type="project" value="UniProtKB-EC"/>
</dbReference>
<evidence type="ECO:0000256" key="1">
    <source>
        <dbReference type="ARBA" id="ARBA00001961"/>
    </source>
</evidence>
<feature type="chain" id="PRO_5034249346" description="procollagen-proline 3-dioxygenase" evidence="16">
    <location>
        <begin position="19"/>
        <end position="834"/>
    </location>
</feature>
<feature type="domain" description="Fe2OG dioxygenase" evidence="17">
    <location>
        <begin position="555"/>
        <end position="669"/>
    </location>
</feature>
<keyword evidence="14" id="KW-0325">Glycoprotein</keyword>
<feature type="compositionally biased region" description="Basic and acidic residues" evidence="15">
    <location>
        <begin position="767"/>
        <end position="792"/>
    </location>
</feature>
<dbReference type="GO" id="GO:0005506">
    <property type="term" value="F:iron ion binding"/>
    <property type="evidence" value="ECO:0007669"/>
    <property type="project" value="InterPro"/>
</dbReference>
<keyword evidence="9" id="KW-0256">Endoplasmic reticulum</keyword>
<evidence type="ECO:0000259" key="17">
    <source>
        <dbReference type="PROSITE" id="PS51471"/>
    </source>
</evidence>
<dbReference type="Pfam" id="PF23557">
    <property type="entry name" value="TPR_leprecan"/>
    <property type="match status" value="1"/>
</dbReference>
<dbReference type="Pfam" id="PF13640">
    <property type="entry name" value="2OG-FeII_Oxy_3"/>
    <property type="match status" value="1"/>
</dbReference>
<dbReference type="PROSITE" id="PS51471">
    <property type="entry name" value="FE2OG_OXY"/>
    <property type="match status" value="1"/>
</dbReference>
<feature type="compositionally biased region" description="Basic and acidic residues" evidence="15">
    <location>
        <begin position="749"/>
        <end position="758"/>
    </location>
</feature>
<comment type="cofactor">
    <cofactor evidence="1">
        <name>L-ascorbate</name>
        <dbReference type="ChEBI" id="CHEBI:38290"/>
    </cofactor>
</comment>
<evidence type="ECO:0000256" key="10">
    <source>
        <dbReference type="ARBA" id="ARBA00022896"/>
    </source>
</evidence>
<dbReference type="InterPro" id="IPR056585">
    <property type="entry name" value="Leprecan_dom"/>
</dbReference>
<dbReference type="Gene3D" id="2.60.120.620">
    <property type="entry name" value="q2cbj1_9rhob like domain"/>
    <property type="match status" value="1"/>
</dbReference>
<evidence type="ECO:0000256" key="12">
    <source>
        <dbReference type="ARBA" id="ARBA00023002"/>
    </source>
</evidence>
<dbReference type="InterPro" id="IPR039575">
    <property type="entry name" value="P3H"/>
</dbReference>
<reference evidence="18" key="2">
    <citation type="submission" date="2025-09" db="UniProtKB">
        <authorList>
            <consortium name="Ensembl"/>
        </authorList>
    </citation>
    <scope>IDENTIFICATION</scope>
</reference>
<evidence type="ECO:0000256" key="3">
    <source>
        <dbReference type="ARBA" id="ARBA00006487"/>
    </source>
</evidence>
<evidence type="ECO:0000256" key="15">
    <source>
        <dbReference type="SAM" id="MobiDB-lite"/>
    </source>
</evidence>
<dbReference type="PANTHER" id="PTHR14049">
    <property type="entry name" value="LEPRECAN 1"/>
    <property type="match status" value="1"/>
</dbReference>
<keyword evidence="8" id="KW-0802">TPR repeat</keyword>
<evidence type="ECO:0000256" key="5">
    <source>
        <dbReference type="ARBA" id="ARBA00022723"/>
    </source>
</evidence>
<evidence type="ECO:0000256" key="8">
    <source>
        <dbReference type="ARBA" id="ARBA00022803"/>
    </source>
</evidence>
<name>A0A8C3ABQ3_CYCLU</name>
<dbReference type="AlphaFoldDB" id="A0A8C3ABQ3"/>
<evidence type="ECO:0000256" key="2">
    <source>
        <dbReference type="ARBA" id="ARBA00001962"/>
    </source>
</evidence>
<dbReference type="InterPro" id="IPR044862">
    <property type="entry name" value="Pro_4_hyd_alph_FE2OG_OXY"/>
</dbReference>
<keyword evidence="10" id="KW-0847">Vitamin C</keyword>
<dbReference type="GO" id="GO:0005783">
    <property type="term" value="C:endoplasmic reticulum"/>
    <property type="evidence" value="ECO:0007669"/>
    <property type="project" value="TreeGrafter"/>
</dbReference>
<dbReference type="GeneTree" id="ENSGT00940000158725"/>
<dbReference type="EC" id="1.14.11.7" evidence="4"/>
<dbReference type="InterPro" id="IPR006620">
    <property type="entry name" value="Pro_4_hyd_alph"/>
</dbReference>
<proteinExistence type="inferred from homology"/>
<keyword evidence="11" id="KW-0223">Dioxygenase</keyword>
<dbReference type="InterPro" id="IPR011990">
    <property type="entry name" value="TPR-like_helical_dom_sf"/>
</dbReference>
<evidence type="ECO:0000256" key="6">
    <source>
        <dbReference type="ARBA" id="ARBA00022729"/>
    </source>
</evidence>
<dbReference type="Proteomes" id="UP000694565">
    <property type="component" value="Unplaced"/>
</dbReference>
<feature type="signal peptide" evidence="16">
    <location>
        <begin position="1"/>
        <end position="18"/>
    </location>
</feature>
<protein>
    <recommendedName>
        <fullName evidence="4">procollagen-proline 3-dioxygenase</fullName>
        <ecNumber evidence="4">1.14.11.7</ecNumber>
    </recommendedName>
</protein>
<evidence type="ECO:0000256" key="4">
    <source>
        <dbReference type="ARBA" id="ARBA00012262"/>
    </source>
</evidence>
<feature type="region of interest" description="Disordered" evidence="15">
    <location>
        <begin position="700"/>
        <end position="834"/>
    </location>
</feature>
<organism evidence="18 19">
    <name type="scientific">Cyclopterus lumpus</name>
    <name type="common">Lumpsucker</name>
    <dbReference type="NCBI Taxonomy" id="8103"/>
    <lineage>
        <taxon>Eukaryota</taxon>
        <taxon>Metazoa</taxon>
        <taxon>Chordata</taxon>
        <taxon>Craniata</taxon>
        <taxon>Vertebrata</taxon>
        <taxon>Euteleostomi</taxon>
        <taxon>Actinopterygii</taxon>
        <taxon>Neopterygii</taxon>
        <taxon>Teleostei</taxon>
        <taxon>Neoteleostei</taxon>
        <taxon>Acanthomorphata</taxon>
        <taxon>Eupercaria</taxon>
        <taxon>Perciformes</taxon>
        <taxon>Cottioidei</taxon>
        <taxon>Cottales</taxon>
        <taxon>Cyclopteridae</taxon>
        <taxon>Cyclopterus</taxon>
    </lineage>
</organism>
<comment type="similarity">
    <text evidence="3">Belongs to the leprecan family.</text>
</comment>
<dbReference type="PANTHER" id="PTHR14049:SF5">
    <property type="entry name" value="PROLYL 3-HYDROXYLASE 1"/>
    <property type="match status" value="1"/>
</dbReference>
<dbReference type="Gene3D" id="1.25.40.10">
    <property type="entry name" value="Tetratricopeptide repeat domain"/>
    <property type="match status" value="2"/>
</dbReference>
<keyword evidence="6 16" id="KW-0732">Signal</keyword>
<keyword evidence="7" id="KW-0677">Repeat</keyword>
<evidence type="ECO:0000256" key="16">
    <source>
        <dbReference type="SAM" id="SignalP"/>
    </source>
</evidence>
<evidence type="ECO:0000313" key="18">
    <source>
        <dbReference type="Ensembl" id="ENSCLMP00005040394.1"/>
    </source>
</evidence>
<dbReference type="GO" id="GO:0031418">
    <property type="term" value="F:L-ascorbic acid binding"/>
    <property type="evidence" value="ECO:0007669"/>
    <property type="project" value="UniProtKB-KW"/>
</dbReference>
<comment type="cofactor">
    <cofactor evidence="2">
        <name>Fe cation</name>
        <dbReference type="ChEBI" id="CHEBI:24875"/>
    </cofactor>
</comment>